<accession>A0A4R3JU65</accession>
<feature type="transmembrane region" description="Helical" evidence="1">
    <location>
        <begin position="154"/>
        <end position="179"/>
    </location>
</feature>
<evidence type="ECO:0008006" key="4">
    <source>
        <dbReference type="Google" id="ProtNLM"/>
    </source>
</evidence>
<feature type="transmembrane region" description="Helical" evidence="1">
    <location>
        <begin position="199"/>
        <end position="226"/>
    </location>
</feature>
<reference evidence="2 3" key="1">
    <citation type="submission" date="2019-03" db="EMBL/GenBank/DDBJ databases">
        <title>Genomic Encyclopedia of Type Strains, Phase IV (KMG-IV): sequencing the most valuable type-strain genomes for metagenomic binning, comparative biology and taxonomic classification.</title>
        <authorList>
            <person name="Goeker M."/>
        </authorList>
    </citation>
    <scope>NUCLEOTIDE SEQUENCE [LARGE SCALE GENOMIC DNA]</scope>
    <source>
        <strain evidence="2 3">DSM 103923</strain>
    </source>
</reference>
<protein>
    <recommendedName>
        <fullName evidence="4">Transmembrane protein</fullName>
    </recommendedName>
</protein>
<gene>
    <name evidence="2" type="ORF">EDC61_11010</name>
</gene>
<feature type="transmembrane region" description="Helical" evidence="1">
    <location>
        <begin position="95"/>
        <end position="115"/>
    </location>
</feature>
<evidence type="ECO:0000256" key="1">
    <source>
        <dbReference type="SAM" id="Phobius"/>
    </source>
</evidence>
<keyword evidence="1" id="KW-0472">Membrane</keyword>
<dbReference type="OrthoDB" id="5298483at2"/>
<feature type="transmembrane region" description="Helical" evidence="1">
    <location>
        <begin position="56"/>
        <end position="75"/>
    </location>
</feature>
<dbReference type="Proteomes" id="UP000295135">
    <property type="component" value="Unassembled WGS sequence"/>
</dbReference>
<evidence type="ECO:0000313" key="2">
    <source>
        <dbReference type="EMBL" id="TCS71285.1"/>
    </source>
</evidence>
<keyword evidence="3" id="KW-1185">Reference proteome</keyword>
<keyword evidence="1" id="KW-0812">Transmembrane</keyword>
<comment type="caution">
    <text evidence="2">The sequence shown here is derived from an EMBL/GenBank/DDBJ whole genome shotgun (WGS) entry which is preliminary data.</text>
</comment>
<dbReference type="AlphaFoldDB" id="A0A4R3JU65"/>
<organism evidence="2 3">
    <name type="scientific">Sulfuritortus calidifontis</name>
    <dbReference type="NCBI Taxonomy" id="1914471"/>
    <lineage>
        <taxon>Bacteria</taxon>
        <taxon>Pseudomonadati</taxon>
        <taxon>Pseudomonadota</taxon>
        <taxon>Betaproteobacteria</taxon>
        <taxon>Nitrosomonadales</taxon>
        <taxon>Thiobacillaceae</taxon>
        <taxon>Sulfuritortus</taxon>
    </lineage>
</organism>
<dbReference type="EMBL" id="SLZY01000010">
    <property type="protein sequence ID" value="TCS71285.1"/>
    <property type="molecule type" value="Genomic_DNA"/>
</dbReference>
<dbReference type="RefSeq" id="WP_126463170.1">
    <property type="nucleotide sequence ID" value="NZ_AP018721.1"/>
</dbReference>
<proteinExistence type="predicted"/>
<evidence type="ECO:0000313" key="3">
    <source>
        <dbReference type="Proteomes" id="UP000295135"/>
    </source>
</evidence>
<dbReference type="NCBIfam" id="NF041043">
    <property type="entry name" value="BPSS1780_fam"/>
    <property type="match status" value="1"/>
</dbReference>
<keyword evidence="1" id="KW-1133">Transmembrane helix</keyword>
<dbReference type="InterPro" id="IPR047798">
    <property type="entry name" value="BPSS1780-like"/>
</dbReference>
<sequence length="258" mass="27304">MTALTITRPPGTAGLAWLIQGWRLFTAGVIPWMGMAAMGLLAMMLIGSLPVAGTSVVELLSPFLVAGFMVAARAARAGQPFSFYLYVNGFRDAPQPLAVIGAVYLLASLLAQWTMQTMGGEGFQLMAELAQTRPDKIDPAQAELILHQALPAMAVGLLILTPALLATAFAPALVLFDGFPPGRALYWSLWACLTNWRPMLIYGLWLTLAAVVAMLIPFGLGLLVFVPVALGSSYIAYTELFVQAPPPAEAGAPAEGDA</sequence>
<name>A0A4R3JU65_9PROT</name>